<dbReference type="InterPro" id="IPR023331">
    <property type="entry name" value="Rhabdovirus_ncapsid_C"/>
</dbReference>
<name>A0A1I9GCE9_BRUMA</name>
<feature type="domain" description="Rhabdovirus nucleocapsid" evidence="7">
    <location>
        <begin position="124"/>
        <end position="303"/>
    </location>
</feature>
<evidence type="ECO:0000256" key="5">
    <source>
        <dbReference type="ARBA" id="ARBA00023274"/>
    </source>
</evidence>
<dbReference type="Gene3D" id="1.10.3570.10">
    <property type="entry name" value="Rhabdovirus nucleocapsid protein like domain"/>
    <property type="match status" value="1"/>
</dbReference>
<reference evidence="8" key="2">
    <citation type="submission" date="2012-12" db="EMBL/GenBank/DDBJ databases">
        <authorList>
            <consortium name="WormBase Consortium"/>
            <person name="Ghedin E."/>
            <person name="Paulini M."/>
        </authorList>
    </citation>
    <scope>NUCLEOTIDE SEQUENCE</scope>
    <source>
        <strain evidence="8">FR3</strain>
    </source>
</reference>
<keyword evidence="3" id="KW-0694">RNA-binding</keyword>
<evidence type="ECO:0000259" key="7">
    <source>
        <dbReference type="Pfam" id="PF00945"/>
    </source>
</evidence>
<protein>
    <submittedName>
        <fullName evidence="8">Bm8179</fullName>
    </submittedName>
</protein>
<gene>
    <name evidence="8" type="primary">Bm8179</name>
    <name evidence="8" type="ORF">BM_Bm8179</name>
</gene>
<dbReference type="AlphaFoldDB" id="A0A1I9GCE9"/>
<dbReference type="Pfam" id="PF00945">
    <property type="entry name" value="Rhabdo_ncap"/>
    <property type="match status" value="1"/>
</dbReference>
<organism evidence="8">
    <name type="scientific">Brugia malayi</name>
    <name type="common">Filarial nematode worm</name>
    <dbReference type="NCBI Taxonomy" id="6279"/>
    <lineage>
        <taxon>Eukaryota</taxon>
        <taxon>Metazoa</taxon>
        <taxon>Ecdysozoa</taxon>
        <taxon>Nematoda</taxon>
        <taxon>Chromadorea</taxon>
        <taxon>Rhabditida</taxon>
        <taxon>Spirurina</taxon>
        <taxon>Spiruromorpha</taxon>
        <taxon>Filarioidea</taxon>
        <taxon>Onchocercidae</taxon>
        <taxon>Brugia</taxon>
    </lineage>
</organism>
<evidence type="ECO:0000256" key="6">
    <source>
        <dbReference type="SAM" id="Phobius"/>
    </source>
</evidence>
<dbReference type="GO" id="GO:1990904">
    <property type="term" value="C:ribonucleoprotein complex"/>
    <property type="evidence" value="ECO:0007669"/>
    <property type="project" value="UniProtKB-KW"/>
</dbReference>
<keyword evidence="6" id="KW-1133">Transmembrane helix</keyword>
<proteinExistence type="predicted"/>
<keyword evidence="6" id="KW-0472">Membrane</keyword>
<sequence length="320" mass="36415">MYQKKTKNCLFSPYSIHTACKEDCTRVTQAIFSWVERYPSEVGDVGKGAAGESSMEEHVAGMGNGTATGAALGFTTKNNFGARGEVCRPVELLKPQLPKWAIKLNWFEELERFSKWNHLIWNSTAGVMNVPHWIQDHDYCVLVSAIDMFFRKFPNHKFEKYRACTLGTFLKDCVVITSLNQAAQCLSIEPGVLLQYVFSKDIADDVRRLIGGGPHEEKNVDHSYFQYMREMNLIPRSPYSASINPNLFTWCQFIGVLMGKRRSVYARLLDCFSPSMLLVYASYVVYYISGAPDVNLIFADSVQKMETLQRKTRETLGKYP</sequence>
<dbReference type="EMBL" id="LN855527">
    <property type="protein sequence ID" value="CRZ22120.1"/>
    <property type="molecule type" value="Genomic_DNA"/>
</dbReference>
<dbReference type="SUPFAM" id="SSF140809">
    <property type="entry name" value="Rhabdovirus nucleoprotein-like"/>
    <property type="match status" value="1"/>
</dbReference>
<evidence type="ECO:0000256" key="3">
    <source>
        <dbReference type="ARBA" id="ARBA00022884"/>
    </source>
</evidence>
<dbReference type="InterPro" id="IPR023330">
    <property type="entry name" value="Rhabdovirus_ncapsid_N"/>
</dbReference>
<dbReference type="GO" id="GO:0030430">
    <property type="term" value="C:host cell cytoplasm"/>
    <property type="evidence" value="ECO:0007669"/>
    <property type="project" value="UniProtKB-SubCell"/>
</dbReference>
<comment type="subcellular location">
    <subcellularLocation>
        <location evidence="1">Host cytoplasm</location>
    </subcellularLocation>
    <subcellularLocation>
        <location evidence="2">Virion</location>
    </subcellularLocation>
</comment>
<dbReference type="GO" id="GO:0003723">
    <property type="term" value="F:RNA binding"/>
    <property type="evidence" value="ECO:0007669"/>
    <property type="project" value="UniProtKB-KW"/>
</dbReference>
<keyword evidence="4" id="KW-1035">Host cytoplasm</keyword>
<feature type="transmembrane region" description="Helical" evidence="6">
    <location>
        <begin position="268"/>
        <end position="288"/>
    </location>
</feature>
<evidence type="ECO:0000256" key="2">
    <source>
        <dbReference type="ARBA" id="ARBA00004328"/>
    </source>
</evidence>
<accession>A0A1I9GCE9</accession>
<dbReference type="Gene3D" id="1.10.3610.10">
    <property type="entry name" value="Nucleoprotein"/>
    <property type="match status" value="1"/>
</dbReference>
<dbReference type="InterPro" id="IPR000448">
    <property type="entry name" value="Rhabdo_ncapsid"/>
</dbReference>
<evidence type="ECO:0000256" key="1">
    <source>
        <dbReference type="ARBA" id="ARBA00004192"/>
    </source>
</evidence>
<reference evidence="8" key="1">
    <citation type="journal article" date="2007" name="Science">
        <title>Draft genome of the filarial nematode parasite Brugia malayi.</title>
        <authorList>
            <person name="Ghedin E."/>
            <person name="Wang S."/>
            <person name="Spiro D."/>
            <person name="Caler E."/>
            <person name="Zhao Q."/>
            <person name="Crabtree J."/>
            <person name="Allen J.E."/>
            <person name="Delcher A.L."/>
            <person name="Guiliano D.B."/>
            <person name="Miranda-Saavedra D."/>
            <person name="Angiuoli S.V."/>
            <person name="Creasy T."/>
            <person name="Amedeo P."/>
            <person name="Haas B."/>
            <person name="El-Sayed N.M."/>
            <person name="Wortman J.R."/>
            <person name="Feldblyum T."/>
            <person name="Tallon L."/>
            <person name="Schatz M."/>
            <person name="Shumway M."/>
            <person name="Koo H."/>
            <person name="Salzberg S.L."/>
            <person name="Schobel S."/>
            <person name="Pertea M."/>
            <person name="Pop M."/>
            <person name="White O."/>
            <person name="Barton G.J."/>
            <person name="Carlow C.K."/>
            <person name="Crawford M.J."/>
            <person name="Daub J."/>
            <person name="Dimmic M.W."/>
            <person name="Estes C.F."/>
            <person name="Foster J.M."/>
            <person name="Ganatra M."/>
            <person name="Gregory W.F."/>
            <person name="Johnson N.M."/>
            <person name="Jin J."/>
            <person name="Komuniecki R."/>
            <person name="Korf I."/>
            <person name="Kumar S."/>
            <person name="Laney S."/>
            <person name="Li B.W."/>
            <person name="Li W."/>
            <person name="Lindblom T.H."/>
            <person name="Lustigman S."/>
            <person name="Ma D."/>
            <person name="Maina C.V."/>
            <person name="Martin D.M."/>
            <person name="McCarter J.P."/>
            <person name="McReynolds L."/>
            <person name="Mitreva M."/>
            <person name="Nutman T.B."/>
            <person name="Parkinson J."/>
            <person name="Peregrin-Alvarez J.M."/>
            <person name="Poole C."/>
            <person name="Ren Q."/>
            <person name="Saunders L."/>
            <person name="Sluder A.E."/>
            <person name="Smith K."/>
            <person name="Stanke M."/>
            <person name="Unnasch T.R."/>
            <person name="Ware J."/>
            <person name="Wei A.D."/>
            <person name="Weil G."/>
            <person name="Williams D.J."/>
            <person name="Zhang Y."/>
            <person name="Williams S.A."/>
            <person name="Fraser-Liggett C."/>
            <person name="Slatko B."/>
            <person name="Blaxter M.L."/>
            <person name="Scott A.L."/>
        </authorList>
    </citation>
    <scope>NUCLEOTIDE SEQUENCE</scope>
    <source>
        <strain evidence="8">FR3</strain>
    </source>
</reference>
<keyword evidence="6" id="KW-0812">Transmembrane</keyword>
<evidence type="ECO:0000313" key="8">
    <source>
        <dbReference type="EMBL" id="CRZ22120.1"/>
    </source>
</evidence>
<evidence type="ECO:0000256" key="4">
    <source>
        <dbReference type="ARBA" id="ARBA00023200"/>
    </source>
</evidence>
<keyword evidence="5" id="KW-0687">Ribonucleoprotein</keyword>
<dbReference type="InterPro" id="IPR035961">
    <property type="entry name" value="Rhabdovirus_nucleoprotein-like"/>
</dbReference>